<feature type="domain" description="Reverse transcriptase Ty1/copia-type" evidence="1">
    <location>
        <begin position="127"/>
        <end position="296"/>
    </location>
</feature>
<dbReference type="SUPFAM" id="SSF56672">
    <property type="entry name" value="DNA/RNA polymerases"/>
    <property type="match status" value="1"/>
</dbReference>
<dbReference type="AlphaFoldDB" id="A0A6L2LPU8"/>
<organism evidence="2">
    <name type="scientific">Tanacetum cinerariifolium</name>
    <name type="common">Dalmatian daisy</name>
    <name type="synonym">Chrysanthemum cinerariifolium</name>
    <dbReference type="NCBI Taxonomy" id="118510"/>
    <lineage>
        <taxon>Eukaryota</taxon>
        <taxon>Viridiplantae</taxon>
        <taxon>Streptophyta</taxon>
        <taxon>Embryophyta</taxon>
        <taxon>Tracheophyta</taxon>
        <taxon>Spermatophyta</taxon>
        <taxon>Magnoliopsida</taxon>
        <taxon>eudicotyledons</taxon>
        <taxon>Gunneridae</taxon>
        <taxon>Pentapetalae</taxon>
        <taxon>asterids</taxon>
        <taxon>campanulids</taxon>
        <taxon>Asterales</taxon>
        <taxon>Asteraceae</taxon>
        <taxon>Asteroideae</taxon>
        <taxon>Anthemideae</taxon>
        <taxon>Anthemidinae</taxon>
        <taxon>Tanacetum</taxon>
    </lineage>
</organism>
<dbReference type="EMBL" id="BKCJ010004794">
    <property type="protein sequence ID" value="GEU63129.1"/>
    <property type="molecule type" value="Genomic_DNA"/>
</dbReference>
<dbReference type="PANTHER" id="PTHR11439:SF524">
    <property type="entry name" value="RNA-DIRECTED DNA POLYMERASE, PROTEIN KINASE RLK-PELLE-DLSV FAMILY"/>
    <property type="match status" value="1"/>
</dbReference>
<accession>A0A6L2LPU8</accession>
<gene>
    <name evidence="2" type="ORF">Tci_035107</name>
</gene>
<sequence length="659" mass="75211">MPDTQNPFQNDDGDCRGVAAVVAIVVTSVGCGEDINRWRWSAMEGGDEGENEVMRWWCDDVGSGGYQNLAENWMTAPKKFEREERKICVCGSMGMRCGGGDNRGGDVVRGVVVMWRRWSVVEGVGEGENEPIHQLNVKNAFLNGDLFETVYMYQPPSFVDTRFPHHVCHLQRSLYGLKQAPRAWFERFACYSLRVGFLSSRCDSPLFIYRHGAEIAYLLIYVDDIILTPSSRALLHHIITFLHIEFEMTDLGPLNYFLGISVIRDSKGMFLSQKKYALELLDMAHMTTCSSTRTPVDTESKLGSDGYLLSNLTLYRSLAGGLQYLTFTPPDISYAIQQVCLHMHDPREPHFAALKQVLCYVRGTLDFGLQLYASSTGSMHTISRSSAEAKYHGVANAVAETAWLADQAFCTAFKTSIGCTPYRLIYGKACHLPLELEHKAYWALKHANFDLKTAGDHRKLQLNELNELRDQAYENSLIYKERTKKLHDDKIKTAFSMLVIKFCFLIPDSRFSWMVAISKLIVIDSSTIMEETHHRWRFQMLLLSLRTTEYRDRVEPTTRIISRRLKTSCVGYYPGFQDLQGRYIQNDHNKLLVFCGRDVSEDKFACLKGKKPKTVNVDKCESSKQGSKKGDDMKVVNETFSMLLRKDGIKRRKLRKKFL</sequence>
<comment type="caution">
    <text evidence="2">The sequence shown here is derived from an EMBL/GenBank/DDBJ whole genome shotgun (WGS) entry which is preliminary data.</text>
</comment>
<dbReference type="InterPro" id="IPR043502">
    <property type="entry name" value="DNA/RNA_pol_sf"/>
</dbReference>
<name>A0A6L2LPU8_TANCI</name>
<reference evidence="2" key="1">
    <citation type="journal article" date="2019" name="Sci. Rep.">
        <title>Draft genome of Tanacetum cinerariifolium, the natural source of mosquito coil.</title>
        <authorList>
            <person name="Yamashiro T."/>
            <person name="Shiraishi A."/>
            <person name="Satake H."/>
            <person name="Nakayama K."/>
        </authorList>
    </citation>
    <scope>NUCLEOTIDE SEQUENCE</scope>
</reference>
<proteinExistence type="predicted"/>
<evidence type="ECO:0000259" key="1">
    <source>
        <dbReference type="Pfam" id="PF07727"/>
    </source>
</evidence>
<evidence type="ECO:0000313" key="2">
    <source>
        <dbReference type="EMBL" id="GEU63129.1"/>
    </source>
</evidence>
<dbReference type="Pfam" id="PF07727">
    <property type="entry name" value="RVT_2"/>
    <property type="match status" value="1"/>
</dbReference>
<dbReference type="InterPro" id="IPR013103">
    <property type="entry name" value="RVT_2"/>
</dbReference>
<protein>
    <submittedName>
        <fullName evidence="2">Ribonuclease H-like domain-containing protein</fullName>
    </submittedName>
</protein>
<dbReference type="PANTHER" id="PTHR11439">
    <property type="entry name" value="GAG-POL-RELATED RETROTRANSPOSON"/>
    <property type="match status" value="1"/>
</dbReference>